<evidence type="ECO:0000313" key="6">
    <source>
        <dbReference type="Proteomes" id="UP000502823"/>
    </source>
</evidence>
<feature type="disulfide bond" evidence="3">
    <location>
        <begin position="75"/>
        <end position="85"/>
    </location>
</feature>
<comment type="similarity">
    <text evidence="1">Belongs to the thaumatin family.</text>
</comment>
<sequence>MAVVLLLVLVTVAELASGRQFHVQNRLGYRVWVGILGNPGKGTPEGGGFALNNGQRRTVRVADDWAGRFWARTGCNFNGNGQGRCATGDCGNKLSCNGAGGVPPVTLAEVTLRGAGGLDFYDISLVDGFNVPVQMRPTRGRAAGKYRCTTAACSRNLNPGCPDRLRVWEGRNVVACKSSCLAENTDQHCCRGRFNDPNVCKSSPSAIYFKSNCPGAYSYAYDDGTSTFTCQNTDYDIVFG</sequence>
<feature type="disulfide bond" evidence="3">
    <location>
        <begin position="161"/>
        <end position="176"/>
    </location>
</feature>
<dbReference type="OrthoDB" id="430315at2759"/>
<dbReference type="PRINTS" id="PR00347">
    <property type="entry name" value="THAUMATIN"/>
</dbReference>
<dbReference type="SUPFAM" id="SSF49870">
    <property type="entry name" value="Osmotin, thaumatin-like protein"/>
    <property type="match status" value="1"/>
</dbReference>
<evidence type="ECO:0008006" key="7">
    <source>
        <dbReference type="Google" id="ProtNLM"/>
    </source>
</evidence>
<accession>A0A6L2PBK6</accession>
<feature type="signal peptide" evidence="4">
    <location>
        <begin position="1"/>
        <end position="18"/>
    </location>
</feature>
<dbReference type="AlphaFoldDB" id="A0A6L2PBK6"/>
<evidence type="ECO:0000256" key="3">
    <source>
        <dbReference type="PIRSR" id="PIRSR002703-1"/>
    </source>
</evidence>
<dbReference type="SMART" id="SM00205">
    <property type="entry name" value="THN"/>
    <property type="match status" value="1"/>
</dbReference>
<dbReference type="PROSITE" id="PS51367">
    <property type="entry name" value="THAUMATIN_2"/>
    <property type="match status" value="1"/>
</dbReference>
<dbReference type="InterPro" id="IPR001938">
    <property type="entry name" value="Thaumatin"/>
</dbReference>
<keyword evidence="2 3" id="KW-1015">Disulfide bond</keyword>
<comment type="caution">
    <text evidence="5">The sequence shown here is derived from an EMBL/GenBank/DDBJ whole genome shotgun (WGS) entry which is preliminary data.</text>
</comment>
<dbReference type="FunFam" id="2.60.110.10:FF:000002">
    <property type="entry name" value="Thaumatin-like protein 1a"/>
    <property type="match status" value="1"/>
</dbReference>
<organism evidence="5 6">
    <name type="scientific">Coptotermes formosanus</name>
    <name type="common">Formosan subterranean termite</name>
    <dbReference type="NCBI Taxonomy" id="36987"/>
    <lineage>
        <taxon>Eukaryota</taxon>
        <taxon>Metazoa</taxon>
        <taxon>Ecdysozoa</taxon>
        <taxon>Arthropoda</taxon>
        <taxon>Hexapoda</taxon>
        <taxon>Insecta</taxon>
        <taxon>Pterygota</taxon>
        <taxon>Neoptera</taxon>
        <taxon>Polyneoptera</taxon>
        <taxon>Dictyoptera</taxon>
        <taxon>Blattodea</taxon>
        <taxon>Blattoidea</taxon>
        <taxon>Termitoidae</taxon>
        <taxon>Rhinotermitidae</taxon>
        <taxon>Coptotermes</taxon>
    </lineage>
</organism>
<dbReference type="Gene3D" id="2.60.110.10">
    <property type="entry name" value="Thaumatin"/>
    <property type="match status" value="1"/>
</dbReference>
<feature type="disulfide bond" evidence="3">
    <location>
        <begin position="180"/>
        <end position="189"/>
    </location>
</feature>
<evidence type="ECO:0000256" key="4">
    <source>
        <dbReference type="SAM" id="SignalP"/>
    </source>
</evidence>
<reference evidence="6" key="1">
    <citation type="submission" date="2020-01" db="EMBL/GenBank/DDBJ databases">
        <title>Draft genome sequence of the Termite Coptotermes fromosanus.</title>
        <authorList>
            <person name="Itakura S."/>
            <person name="Yosikawa Y."/>
            <person name="Umezawa K."/>
        </authorList>
    </citation>
    <scope>NUCLEOTIDE SEQUENCE [LARGE SCALE GENOMIC DNA]</scope>
</reference>
<name>A0A6L2PBK6_COPFO</name>
<feature type="chain" id="PRO_5026693912" description="Thaumatin-like protein" evidence="4">
    <location>
        <begin position="19"/>
        <end position="240"/>
    </location>
</feature>
<gene>
    <name evidence="5" type="ORF">Cfor_02452</name>
</gene>
<feature type="disulfide bond" evidence="3">
    <location>
        <begin position="153"/>
        <end position="213"/>
    </location>
</feature>
<feature type="disulfide bond" evidence="3">
    <location>
        <begin position="190"/>
        <end position="200"/>
    </location>
</feature>
<evidence type="ECO:0000256" key="1">
    <source>
        <dbReference type="ARBA" id="ARBA00010607"/>
    </source>
</evidence>
<dbReference type="InParanoid" id="A0A6L2PBK6"/>
<dbReference type="PIRSF" id="PIRSF002703">
    <property type="entry name" value="Thaumatin"/>
    <property type="match status" value="1"/>
</dbReference>
<proteinExistence type="inferred from homology"/>
<dbReference type="InterPro" id="IPR037176">
    <property type="entry name" value="Osmotin/thaumatin-like_sf"/>
</dbReference>
<evidence type="ECO:0000313" key="5">
    <source>
        <dbReference type="EMBL" id="GFG29834.1"/>
    </source>
</evidence>
<dbReference type="Pfam" id="PF00314">
    <property type="entry name" value="Thaumatin"/>
    <property type="match status" value="1"/>
</dbReference>
<evidence type="ECO:0000256" key="2">
    <source>
        <dbReference type="ARBA" id="ARBA00023157"/>
    </source>
</evidence>
<keyword evidence="6" id="KW-1185">Reference proteome</keyword>
<keyword evidence="4" id="KW-0732">Signal</keyword>
<protein>
    <recommendedName>
        <fullName evidence="7">Thaumatin-like protein</fullName>
    </recommendedName>
</protein>
<dbReference type="PANTHER" id="PTHR31048">
    <property type="entry name" value="OS03G0233200 PROTEIN"/>
    <property type="match status" value="1"/>
</dbReference>
<feature type="disulfide bond" evidence="3">
    <location>
        <begin position="148"/>
        <end position="230"/>
    </location>
</feature>
<dbReference type="Proteomes" id="UP000502823">
    <property type="component" value="Unassembled WGS sequence"/>
</dbReference>
<dbReference type="CDD" id="cd09218">
    <property type="entry name" value="TLP-PA"/>
    <property type="match status" value="1"/>
</dbReference>
<dbReference type="EMBL" id="BLKM01000174">
    <property type="protein sequence ID" value="GFG29834.1"/>
    <property type="molecule type" value="Genomic_DNA"/>
</dbReference>
<feature type="disulfide bond" evidence="3">
    <location>
        <begin position="90"/>
        <end position="96"/>
    </location>
</feature>